<feature type="domain" description="G-protein coupled receptors family 2 profile 2" evidence="7">
    <location>
        <begin position="1"/>
        <end position="101"/>
    </location>
</feature>
<keyword evidence="4 6" id="KW-0472">Membrane</keyword>
<keyword evidence="2 6" id="KW-0812">Transmembrane</keyword>
<feature type="transmembrane region" description="Helical" evidence="6">
    <location>
        <begin position="6"/>
        <end position="26"/>
    </location>
</feature>
<evidence type="ECO:0000259" key="7">
    <source>
        <dbReference type="PROSITE" id="PS50261"/>
    </source>
</evidence>
<gene>
    <name evidence="8" type="ORF">ACA1_012740</name>
</gene>
<reference evidence="8 9" key="1">
    <citation type="journal article" date="2013" name="Genome Biol.">
        <title>Genome of Acanthamoeba castellanii highlights extensive lateral gene transfer and early evolution of tyrosine kinase signaling.</title>
        <authorList>
            <person name="Clarke M."/>
            <person name="Lohan A.J."/>
            <person name="Liu B."/>
            <person name="Lagkouvardos I."/>
            <person name="Roy S."/>
            <person name="Zafar N."/>
            <person name="Bertelli C."/>
            <person name="Schilde C."/>
            <person name="Kianianmomeni A."/>
            <person name="Burglin T.R."/>
            <person name="Frech C."/>
            <person name="Turcotte B."/>
            <person name="Kopec K.O."/>
            <person name="Synnott J.M."/>
            <person name="Choo C."/>
            <person name="Paponov I."/>
            <person name="Finkler A."/>
            <person name="Soon Heng Tan C."/>
            <person name="Hutchins A.P."/>
            <person name="Weinmeier T."/>
            <person name="Rattei T."/>
            <person name="Chu J.S."/>
            <person name="Gimenez G."/>
            <person name="Irimia M."/>
            <person name="Rigden D.J."/>
            <person name="Fitzpatrick D.A."/>
            <person name="Lorenzo-Morales J."/>
            <person name="Bateman A."/>
            <person name="Chiu C.H."/>
            <person name="Tang P."/>
            <person name="Hegemann P."/>
            <person name="Fromm H."/>
            <person name="Raoult D."/>
            <person name="Greub G."/>
            <person name="Miranda-Saavedra D."/>
            <person name="Chen N."/>
            <person name="Nash P."/>
            <person name="Ginger M.L."/>
            <person name="Horn M."/>
            <person name="Schaap P."/>
            <person name="Caler L."/>
            <person name="Loftus B."/>
        </authorList>
    </citation>
    <scope>NUCLEOTIDE SEQUENCE [LARGE SCALE GENOMIC DNA]</scope>
    <source>
        <strain evidence="8 9">Neff</strain>
    </source>
</reference>
<dbReference type="KEGG" id="acan:ACA1_012740"/>
<dbReference type="InterPro" id="IPR017981">
    <property type="entry name" value="GPCR_2-like_7TM"/>
</dbReference>
<dbReference type="InterPro" id="IPR000832">
    <property type="entry name" value="GPCR_2_secretin-like"/>
</dbReference>
<dbReference type="VEuPathDB" id="AmoebaDB:ACA1_012740"/>
<proteinExistence type="predicted"/>
<accession>L8H688</accession>
<feature type="compositionally biased region" description="Low complexity" evidence="5">
    <location>
        <begin position="162"/>
        <end position="190"/>
    </location>
</feature>
<organism evidence="8 9">
    <name type="scientific">Acanthamoeba castellanii (strain ATCC 30010 / Neff)</name>
    <dbReference type="NCBI Taxonomy" id="1257118"/>
    <lineage>
        <taxon>Eukaryota</taxon>
        <taxon>Amoebozoa</taxon>
        <taxon>Discosea</taxon>
        <taxon>Longamoebia</taxon>
        <taxon>Centramoebida</taxon>
        <taxon>Acanthamoebidae</taxon>
        <taxon>Acanthamoeba</taxon>
    </lineage>
</organism>
<comment type="subcellular location">
    <subcellularLocation>
        <location evidence="1">Membrane</location>
        <topology evidence="1">Multi-pass membrane protein</topology>
    </subcellularLocation>
</comment>
<dbReference type="EMBL" id="KB007925">
    <property type="protein sequence ID" value="ELR20263.1"/>
    <property type="molecule type" value="Genomic_DNA"/>
</dbReference>
<evidence type="ECO:0000313" key="9">
    <source>
        <dbReference type="Proteomes" id="UP000011083"/>
    </source>
</evidence>
<evidence type="ECO:0000256" key="5">
    <source>
        <dbReference type="SAM" id="MobiDB-lite"/>
    </source>
</evidence>
<dbReference type="Pfam" id="PF00002">
    <property type="entry name" value="7tm_2"/>
    <property type="match status" value="1"/>
</dbReference>
<dbReference type="SMR" id="L8H688"/>
<feature type="transmembrane region" description="Helical" evidence="6">
    <location>
        <begin position="120"/>
        <end position="139"/>
    </location>
</feature>
<protein>
    <submittedName>
        <fullName evidence="8">Gprotein-coupled receptor (GPCR) family protein</fullName>
    </submittedName>
</protein>
<dbReference type="PANTHER" id="PTHR45902">
    <property type="entry name" value="LATROPHILIN RECEPTOR-LIKE PROTEIN A"/>
    <property type="match status" value="1"/>
</dbReference>
<dbReference type="GO" id="GO:0007166">
    <property type="term" value="P:cell surface receptor signaling pathway"/>
    <property type="evidence" value="ECO:0007669"/>
    <property type="project" value="InterPro"/>
</dbReference>
<dbReference type="PANTHER" id="PTHR45902:SF1">
    <property type="entry name" value="LATROPHILIN RECEPTOR-LIKE PROTEIN A"/>
    <property type="match status" value="1"/>
</dbReference>
<dbReference type="InterPro" id="IPR053231">
    <property type="entry name" value="GPCR_LN-TM7"/>
</dbReference>
<dbReference type="OrthoDB" id="100006at2759"/>
<dbReference type="STRING" id="1257118.L8H688"/>
<evidence type="ECO:0000313" key="8">
    <source>
        <dbReference type="EMBL" id="ELR20263.1"/>
    </source>
</evidence>
<keyword evidence="8" id="KW-0675">Receptor</keyword>
<keyword evidence="9" id="KW-1185">Reference proteome</keyword>
<evidence type="ECO:0000256" key="4">
    <source>
        <dbReference type="ARBA" id="ARBA00023136"/>
    </source>
</evidence>
<dbReference type="GeneID" id="14921113"/>
<dbReference type="GO" id="GO:0016020">
    <property type="term" value="C:membrane"/>
    <property type="evidence" value="ECO:0007669"/>
    <property type="project" value="UniProtKB-SubCell"/>
</dbReference>
<evidence type="ECO:0000256" key="3">
    <source>
        <dbReference type="ARBA" id="ARBA00022989"/>
    </source>
</evidence>
<feature type="transmembrane region" description="Helical" evidence="6">
    <location>
        <begin position="72"/>
        <end position="99"/>
    </location>
</feature>
<dbReference type="GO" id="GO:0004930">
    <property type="term" value="F:G protein-coupled receptor activity"/>
    <property type="evidence" value="ECO:0007669"/>
    <property type="project" value="InterPro"/>
</dbReference>
<sequence>MIVHGFYVANFCWTFCIAFNFYQMIVRRNRESESLEKWYHLFSWGIPGLCVLCTTCVLDYGDTGGACYVTSALYIFLFFFIPGLTIISLNAILFFFVIREIHETLASAPKTDKKDKKKEIRVYISIFISIEVGELGVAWHDLRRQDGLLSVFALGTLLPVPSSRSSASASADTADSSADTSSRASSRASSYVRAMDDDDDFQQEESVGGGINFGDDDL</sequence>
<name>L8H688_ACACF</name>
<keyword evidence="3 6" id="KW-1133">Transmembrane helix</keyword>
<dbReference type="AlphaFoldDB" id="L8H688"/>
<feature type="region of interest" description="Disordered" evidence="5">
    <location>
        <begin position="161"/>
        <end position="218"/>
    </location>
</feature>
<feature type="transmembrane region" description="Helical" evidence="6">
    <location>
        <begin position="38"/>
        <end position="60"/>
    </location>
</feature>
<evidence type="ECO:0000256" key="6">
    <source>
        <dbReference type="SAM" id="Phobius"/>
    </source>
</evidence>
<dbReference type="Proteomes" id="UP000011083">
    <property type="component" value="Unassembled WGS sequence"/>
</dbReference>
<dbReference type="RefSeq" id="XP_004342373.1">
    <property type="nucleotide sequence ID" value="XM_004342324.1"/>
</dbReference>
<evidence type="ECO:0000256" key="1">
    <source>
        <dbReference type="ARBA" id="ARBA00004141"/>
    </source>
</evidence>
<dbReference type="Gene3D" id="1.20.1070.10">
    <property type="entry name" value="Rhodopsin 7-helix transmembrane proteins"/>
    <property type="match status" value="1"/>
</dbReference>
<dbReference type="SUPFAM" id="SSF81321">
    <property type="entry name" value="Family A G protein-coupled receptor-like"/>
    <property type="match status" value="1"/>
</dbReference>
<evidence type="ECO:0000256" key="2">
    <source>
        <dbReference type="ARBA" id="ARBA00022692"/>
    </source>
</evidence>
<dbReference type="PROSITE" id="PS50261">
    <property type="entry name" value="G_PROTEIN_RECEP_F2_4"/>
    <property type="match status" value="1"/>
</dbReference>